<gene>
    <name evidence="2" type="ORF">KK1_008418</name>
</gene>
<organism evidence="2 3">
    <name type="scientific">Cajanus cajan</name>
    <name type="common">Pigeon pea</name>
    <name type="synonym">Cajanus indicus</name>
    <dbReference type="NCBI Taxonomy" id="3821"/>
    <lineage>
        <taxon>Eukaryota</taxon>
        <taxon>Viridiplantae</taxon>
        <taxon>Streptophyta</taxon>
        <taxon>Embryophyta</taxon>
        <taxon>Tracheophyta</taxon>
        <taxon>Spermatophyta</taxon>
        <taxon>Magnoliopsida</taxon>
        <taxon>eudicotyledons</taxon>
        <taxon>Gunneridae</taxon>
        <taxon>Pentapetalae</taxon>
        <taxon>rosids</taxon>
        <taxon>fabids</taxon>
        <taxon>Fabales</taxon>
        <taxon>Fabaceae</taxon>
        <taxon>Papilionoideae</taxon>
        <taxon>50 kb inversion clade</taxon>
        <taxon>NPAAA clade</taxon>
        <taxon>indigoferoid/millettioid clade</taxon>
        <taxon>Phaseoleae</taxon>
        <taxon>Cajanus</taxon>
    </lineage>
</organism>
<dbReference type="EMBL" id="CM003605">
    <property type="protein sequence ID" value="KYP69230.1"/>
    <property type="molecule type" value="Genomic_DNA"/>
</dbReference>
<evidence type="ECO:0000313" key="2">
    <source>
        <dbReference type="EMBL" id="KYP69230.1"/>
    </source>
</evidence>
<keyword evidence="3" id="KW-1185">Reference proteome</keyword>
<accession>A0A151TQE1</accession>
<dbReference type="Proteomes" id="UP000075243">
    <property type="component" value="Chromosome 3"/>
</dbReference>
<evidence type="ECO:0000256" key="1">
    <source>
        <dbReference type="SAM" id="MobiDB-lite"/>
    </source>
</evidence>
<dbReference type="AlphaFoldDB" id="A0A151TQE1"/>
<feature type="region of interest" description="Disordered" evidence="1">
    <location>
        <begin position="8"/>
        <end position="45"/>
    </location>
</feature>
<reference evidence="2 3" key="1">
    <citation type="journal article" date="2012" name="Nat. Biotechnol.">
        <title>Draft genome sequence of pigeonpea (Cajanus cajan), an orphan legume crop of resource-poor farmers.</title>
        <authorList>
            <person name="Varshney R.K."/>
            <person name="Chen W."/>
            <person name="Li Y."/>
            <person name="Bharti A.K."/>
            <person name="Saxena R.K."/>
            <person name="Schlueter J.A."/>
            <person name="Donoghue M.T."/>
            <person name="Azam S."/>
            <person name="Fan G."/>
            <person name="Whaley A.M."/>
            <person name="Farmer A.D."/>
            <person name="Sheridan J."/>
            <person name="Iwata A."/>
            <person name="Tuteja R."/>
            <person name="Penmetsa R.V."/>
            <person name="Wu W."/>
            <person name="Upadhyaya H.D."/>
            <person name="Yang S.P."/>
            <person name="Shah T."/>
            <person name="Saxena K.B."/>
            <person name="Michael T."/>
            <person name="McCombie W.R."/>
            <person name="Yang B."/>
            <person name="Zhang G."/>
            <person name="Yang H."/>
            <person name="Wang J."/>
            <person name="Spillane C."/>
            <person name="Cook D.R."/>
            <person name="May G.D."/>
            <person name="Xu X."/>
            <person name="Jackson S.A."/>
        </authorList>
    </citation>
    <scope>NUCLEOTIDE SEQUENCE [LARGE SCALE GENOMIC DNA]</scope>
    <source>
        <strain evidence="3">cv. Asha</strain>
    </source>
</reference>
<protein>
    <submittedName>
        <fullName evidence="2">Uncharacterized protein</fullName>
    </submittedName>
</protein>
<evidence type="ECO:0000313" key="3">
    <source>
        <dbReference type="Proteomes" id="UP000075243"/>
    </source>
</evidence>
<proteinExistence type="predicted"/>
<sequence>MAFLRQLFGAKKHHNPPNPHTTAPKPKETWPFSKHTATHTPTTSSAPFTHSFKANKHAIAVAAATAAVVEAALAVAHAAAEVVRLTTATAAPASRLATAPQDRRLAEETCTAVKIQSVSWSVGCGVRDTGVHGRVVNFEISFFLG</sequence>
<dbReference type="Gramene" id="C.cajan_08173.t">
    <property type="protein sequence ID" value="C.cajan_08173.t.cds1"/>
    <property type="gene ID" value="C.cajan_08173"/>
</dbReference>
<name>A0A151TQE1_CAJCA</name>